<feature type="transmembrane region" description="Helical" evidence="7">
    <location>
        <begin position="261"/>
        <end position="283"/>
    </location>
</feature>
<evidence type="ECO:0000256" key="4">
    <source>
        <dbReference type="ARBA" id="ARBA00022692"/>
    </source>
</evidence>
<dbReference type="PANTHER" id="PTHR23517:SF13">
    <property type="entry name" value="MAJOR FACILITATOR SUPERFAMILY MFS_1"/>
    <property type="match status" value="1"/>
</dbReference>
<keyword evidence="4 7" id="KW-0812">Transmembrane</keyword>
<dbReference type="RefSeq" id="WP_205104319.1">
    <property type="nucleotide sequence ID" value="NZ_JACJJC010000024.1"/>
</dbReference>
<keyword evidence="10" id="KW-1185">Reference proteome</keyword>
<evidence type="ECO:0000256" key="6">
    <source>
        <dbReference type="ARBA" id="ARBA00023136"/>
    </source>
</evidence>
<dbReference type="Gene3D" id="1.20.1250.20">
    <property type="entry name" value="MFS general substrate transporter like domains"/>
    <property type="match status" value="1"/>
</dbReference>
<evidence type="ECO:0000313" key="9">
    <source>
        <dbReference type="EMBL" id="MBM6704883.1"/>
    </source>
</evidence>
<feature type="transmembrane region" description="Helical" evidence="7">
    <location>
        <begin position="21"/>
        <end position="48"/>
    </location>
</feature>
<dbReference type="InterPro" id="IPR020846">
    <property type="entry name" value="MFS_dom"/>
</dbReference>
<comment type="subcellular location">
    <subcellularLocation>
        <location evidence="1">Cell membrane</location>
        <topology evidence="1">Multi-pass membrane protein</topology>
    </subcellularLocation>
</comment>
<accession>A0ABS2DU87</accession>
<feature type="transmembrane region" description="Helical" evidence="7">
    <location>
        <begin position="317"/>
        <end position="340"/>
    </location>
</feature>
<evidence type="ECO:0000256" key="1">
    <source>
        <dbReference type="ARBA" id="ARBA00004651"/>
    </source>
</evidence>
<dbReference type="InterPro" id="IPR036259">
    <property type="entry name" value="MFS_trans_sf"/>
</dbReference>
<proteinExistence type="predicted"/>
<feature type="transmembrane region" description="Helical" evidence="7">
    <location>
        <begin position="113"/>
        <end position="136"/>
    </location>
</feature>
<keyword evidence="6 7" id="KW-0472">Membrane</keyword>
<feature type="transmembrane region" description="Helical" evidence="7">
    <location>
        <begin position="148"/>
        <end position="171"/>
    </location>
</feature>
<gene>
    <name evidence="9" type="ORF">H6A60_10380</name>
</gene>
<feature type="transmembrane region" description="Helical" evidence="7">
    <location>
        <begin position="223"/>
        <end position="241"/>
    </location>
</feature>
<dbReference type="EMBL" id="JACJJC010000024">
    <property type="protein sequence ID" value="MBM6704883.1"/>
    <property type="molecule type" value="Genomic_DNA"/>
</dbReference>
<feature type="transmembrane region" description="Helical" evidence="7">
    <location>
        <begin position="352"/>
        <end position="374"/>
    </location>
</feature>
<dbReference type="PROSITE" id="PS51257">
    <property type="entry name" value="PROKAR_LIPOPROTEIN"/>
    <property type="match status" value="1"/>
</dbReference>
<evidence type="ECO:0000256" key="3">
    <source>
        <dbReference type="ARBA" id="ARBA00022475"/>
    </source>
</evidence>
<dbReference type="Pfam" id="PF07690">
    <property type="entry name" value="MFS_1"/>
    <property type="match status" value="1"/>
</dbReference>
<dbReference type="Proteomes" id="UP000715095">
    <property type="component" value="Unassembled WGS sequence"/>
</dbReference>
<dbReference type="InterPro" id="IPR050171">
    <property type="entry name" value="MFS_Transporters"/>
</dbReference>
<keyword evidence="3" id="KW-1003">Cell membrane</keyword>
<sequence>MAYFARKSLLDDGSSEKEFHLLSFLSAVASLISCFVVSSVPIPMMAVWTQTLGLTTSQTAMTVVSYFGGCVATLLFFARLSNFFGRKPVVLFALLFGAAASLCFSFAETSTGLYVGRFLQGLSCGFASSAAMSWVVDTAPPGKAWLGTALTAAGPNIGLSIGTFFAGLIIAENVLTPAHLFDATVVLLAVIAGFVFASRETMRFGTEALGAVLIPKIAMPRRLWRIFGLSAAGFVGTWGLGSFFQGFSAQLSGLVFGGADALYAAVTYLLLILPNAAAGVLIGRFSPKRVIPVVITIFLVSGTTVFAAIALESAAVFMVAVAFVGACGGATCSTTLKFLLVDTTLRERAGVISALYLSAYVGSGLPNFAVGVLASNASMSVISAGFVVWMAATWLTVMGLYVVMKRNPTPAEALRYRD</sequence>
<reference evidence="9 10" key="1">
    <citation type="journal article" date="2021" name="Sci. Rep.">
        <title>The distribution of antibiotic resistance genes in chicken gut microbiota commensals.</title>
        <authorList>
            <person name="Juricova H."/>
            <person name="Matiasovicova J."/>
            <person name="Kubasova T."/>
            <person name="Cejkova D."/>
            <person name="Rychlik I."/>
        </authorList>
    </citation>
    <scope>NUCLEOTIDE SEQUENCE [LARGE SCALE GENOMIC DNA]</scope>
    <source>
        <strain evidence="9 10">An829</strain>
    </source>
</reference>
<evidence type="ECO:0000313" key="10">
    <source>
        <dbReference type="Proteomes" id="UP000715095"/>
    </source>
</evidence>
<evidence type="ECO:0000259" key="8">
    <source>
        <dbReference type="PROSITE" id="PS50850"/>
    </source>
</evidence>
<evidence type="ECO:0000256" key="7">
    <source>
        <dbReference type="SAM" id="Phobius"/>
    </source>
</evidence>
<organism evidence="9 10">
    <name type="scientific">Sutterella massiliensis</name>
    <dbReference type="NCBI Taxonomy" id="1816689"/>
    <lineage>
        <taxon>Bacteria</taxon>
        <taxon>Pseudomonadati</taxon>
        <taxon>Pseudomonadota</taxon>
        <taxon>Betaproteobacteria</taxon>
        <taxon>Burkholderiales</taxon>
        <taxon>Sutterellaceae</taxon>
        <taxon>Sutterella</taxon>
    </lineage>
</organism>
<feature type="domain" description="Major facilitator superfamily (MFS) profile" evidence="8">
    <location>
        <begin position="22"/>
        <end position="408"/>
    </location>
</feature>
<dbReference type="PANTHER" id="PTHR23517">
    <property type="entry name" value="RESISTANCE PROTEIN MDTM, PUTATIVE-RELATED-RELATED"/>
    <property type="match status" value="1"/>
</dbReference>
<dbReference type="PROSITE" id="PS50850">
    <property type="entry name" value="MFS"/>
    <property type="match status" value="1"/>
</dbReference>
<comment type="caution">
    <text evidence="9">The sequence shown here is derived from an EMBL/GenBank/DDBJ whole genome shotgun (WGS) entry which is preliminary data.</text>
</comment>
<feature type="transmembrane region" description="Helical" evidence="7">
    <location>
        <begin position="380"/>
        <end position="403"/>
    </location>
</feature>
<feature type="transmembrane region" description="Helical" evidence="7">
    <location>
        <begin position="60"/>
        <end position="77"/>
    </location>
</feature>
<keyword evidence="5 7" id="KW-1133">Transmembrane helix</keyword>
<keyword evidence="2" id="KW-0813">Transport</keyword>
<feature type="transmembrane region" description="Helical" evidence="7">
    <location>
        <begin position="290"/>
        <end position="311"/>
    </location>
</feature>
<evidence type="ECO:0000256" key="2">
    <source>
        <dbReference type="ARBA" id="ARBA00022448"/>
    </source>
</evidence>
<name>A0ABS2DU87_9BURK</name>
<feature type="transmembrane region" description="Helical" evidence="7">
    <location>
        <begin position="89"/>
        <end position="107"/>
    </location>
</feature>
<dbReference type="SUPFAM" id="SSF103473">
    <property type="entry name" value="MFS general substrate transporter"/>
    <property type="match status" value="1"/>
</dbReference>
<feature type="transmembrane region" description="Helical" evidence="7">
    <location>
        <begin position="177"/>
        <end position="197"/>
    </location>
</feature>
<dbReference type="InterPro" id="IPR011701">
    <property type="entry name" value="MFS"/>
</dbReference>
<evidence type="ECO:0000256" key="5">
    <source>
        <dbReference type="ARBA" id="ARBA00022989"/>
    </source>
</evidence>
<protein>
    <submittedName>
        <fullName evidence="9">MFS transporter</fullName>
    </submittedName>
</protein>